<accession>A0A0B7BVM0</accession>
<evidence type="ECO:0000313" key="1">
    <source>
        <dbReference type="EMBL" id="CEK96942.1"/>
    </source>
</evidence>
<feature type="non-terminal residue" evidence="1">
    <location>
        <position position="1"/>
    </location>
</feature>
<organism evidence="1">
    <name type="scientific">Arion vulgaris</name>
    <dbReference type="NCBI Taxonomy" id="1028688"/>
    <lineage>
        <taxon>Eukaryota</taxon>
        <taxon>Metazoa</taxon>
        <taxon>Spiralia</taxon>
        <taxon>Lophotrochozoa</taxon>
        <taxon>Mollusca</taxon>
        <taxon>Gastropoda</taxon>
        <taxon>Heterobranchia</taxon>
        <taxon>Euthyneura</taxon>
        <taxon>Panpulmonata</taxon>
        <taxon>Eupulmonata</taxon>
        <taxon>Stylommatophora</taxon>
        <taxon>Helicina</taxon>
        <taxon>Arionoidea</taxon>
        <taxon>Arionidae</taxon>
        <taxon>Arion</taxon>
    </lineage>
</organism>
<dbReference type="EMBL" id="HACG01050077">
    <property type="protein sequence ID" value="CEK96942.1"/>
    <property type="molecule type" value="Transcribed_RNA"/>
</dbReference>
<reference evidence="1" key="1">
    <citation type="submission" date="2014-12" db="EMBL/GenBank/DDBJ databases">
        <title>Insight into the proteome of Arion vulgaris.</title>
        <authorList>
            <person name="Aradska J."/>
            <person name="Bulat T."/>
            <person name="Smidak R."/>
            <person name="Sarate P."/>
            <person name="Gangsoo J."/>
            <person name="Sialana F."/>
            <person name="Bilban M."/>
            <person name="Lubec G."/>
        </authorList>
    </citation>
    <scope>NUCLEOTIDE SEQUENCE</scope>
    <source>
        <tissue evidence="1">Skin</tissue>
    </source>
</reference>
<gene>
    <name evidence="1" type="primary">ORF214090</name>
</gene>
<proteinExistence type="predicted"/>
<dbReference type="AlphaFoldDB" id="A0A0B7BVM0"/>
<protein>
    <submittedName>
        <fullName evidence="1">Uncharacterized protein</fullName>
    </submittedName>
</protein>
<name>A0A0B7BVM0_9EUPU</name>
<sequence length="77" mass="8679">ECYDISSVTGKNVPSIDMPKCYDIYQSPTKTLYANTFPSKLISLLCQHITTKKKWNISFAKTSTSKTVHSLIPKLSH</sequence>